<evidence type="ECO:0000256" key="1">
    <source>
        <dbReference type="ARBA" id="ARBA00022679"/>
    </source>
</evidence>
<proteinExistence type="predicted"/>
<reference evidence="4 5" key="1">
    <citation type="submission" date="2023-11" db="EMBL/GenBank/DDBJ databases">
        <title>Gilvimarinus fulvus sp. nov., isolated from the surface of Kelp.</title>
        <authorList>
            <person name="Sun Y.Y."/>
            <person name="Gong Y."/>
            <person name="Du Z.J."/>
        </authorList>
    </citation>
    <scope>NUCLEOTIDE SEQUENCE [LARGE SCALE GENOMIC DNA]</scope>
    <source>
        <strain evidence="4 5">SDUM040013</strain>
    </source>
</reference>
<dbReference type="CDD" id="cd04301">
    <property type="entry name" value="NAT_SF"/>
    <property type="match status" value="1"/>
</dbReference>
<feature type="domain" description="N-acetyltransferase" evidence="3">
    <location>
        <begin position="2"/>
        <end position="155"/>
    </location>
</feature>
<dbReference type="EMBL" id="JAXAFO010000023">
    <property type="protein sequence ID" value="MDX6850370.1"/>
    <property type="molecule type" value="Genomic_DNA"/>
</dbReference>
<dbReference type="InterPro" id="IPR050680">
    <property type="entry name" value="YpeA/RimI_acetyltransf"/>
</dbReference>
<dbReference type="Proteomes" id="UP001273505">
    <property type="component" value="Unassembled WGS sequence"/>
</dbReference>
<dbReference type="InterPro" id="IPR000182">
    <property type="entry name" value="GNAT_dom"/>
</dbReference>
<dbReference type="Gene3D" id="3.40.630.30">
    <property type="match status" value="1"/>
</dbReference>
<protein>
    <submittedName>
        <fullName evidence="4">GNAT family N-acetyltransferase</fullName>
    </submittedName>
</protein>
<sequence length="155" mass="17701">MYTVRKAEQRDLDFMNNALFELNKMHHEAVPSEFKPPEEVDASKSLTRYITEDSCFAYVAEKAGEPIGFIAGHVKELLSPITKSRSMGSIDELFVAASHRREGIGSKLLAELESECKQRNATDVFVEIWEFNEKARQFYEAHGLCTRVRWAGKKL</sequence>
<dbReference type="PANTHER" id="PTHR43420">
    <property type="entry name" value="ACETYLTRANSFERASE"/>
    <property type="match status" value="1"/>
</dbReference>
<evidence type="ECO:0000259" key="3">
    <source>
        <dbReference type="PROSITE" id="PS51186"/>
    </source>
</evidence>
<dbReference type="PROSITE" id="PS51186">
    <property type="entry name" value="GNAT"/>
    <property type="match status" value="1"/>
</dbReference>
<keyword evidence="5" id="KW-1185">Reference proteome</keyword>
<gene>
    <name evidence="4" type="ORF">SCD92_13435</name>
</gene>
<name>A0ABU4S015_9GAMM</name>
<dbReference type="InterPro" id="IPR016181">
    <property type="entry name" value="Acyl_CoA_acyltransferase"/>
</dbReference>
<keyword evidence="2" id="KW-0012">Acyltransferase</keyword>
<dbReference type="Pfam" id="PF00583">
    <property type="entry name" value="Acetyltransf_1"/>
    <property type="match status" value="1"/>
</dbReference>
<evidence type="ECO:0000313" key="4">
    <source>
        <dbReference type="EMBL" id="MDX6850370.1"/>
    </source>
</evidence>
<comment type="caution">
    <text evidence="4">The sequence shown here is derived from an EMBL/GenBank/DDBJ whole genome shotgun (WGS) entry which is preliminary data.</text>
</comment>
<dbReference type="RefSeq" id="WP_302722292.1">
    <property type="nucleotide sequence ID" value="NZ_JAULRU010000514.1"/>
</dbReference>
<dbReference type="SUPFAM" id="SSF55729">
    <property type="entry name" value="Acyl-CoA N-acyltransferases (Nat)"/>
    <property type="match status" value="1"/>
</dbReference>
<evidence type="ECO:0000313" key="5">
    <source>
        <dbReference type="Proteomes" id="UP001273505"/>
    </source>
</evidence>
<evidence type="ECO:0000256" key="2">
    <source>
        <dbReference type="ARBA" id="ARBA00023315"/>
    </source>
</evidence>
<keyword evidence="1" id="KW-0808">Transferase</keyword>
<organism evidence="4 5">
    <name type="scientific">Gilvimarinus gilvus</name>
    <dbReference type="NCBI Taxonomy" id="3058038"/>
    <lineage>
        <taxon>Bacteria</taxon>
        <taxon>Pseudomonadati</taxon>
        <taxon>Pseudomonadota</taxon>
        <taxon>Gammaproteobacteria</taxon>
        <taxon>Cellvibrionales</taxon>
        <taxon>Cellvibrionaceae</taxon>
        <taxon>Gilvimarinus</taxon>
    </lineage>
</organism>
<accession>A0ABU4S015</accession>